<evidence type="ECO:0000313" key="2">
    <source>
        <dbReference type="Proteomes" id="UP000324800"/>
    </source>
</evidence>
<proteinExistence type="predicted"/>
<dbReference type="Proteomes" id="UP000324800">
    <property type="component" value="Unassembled WGS sequence"/>
</dbReference>
<gene>
    <name evidence="1" type="ORF">EZS28_001509</name>
</gene>
<evidence type="ECO:0000313" key="1">
    <source>
        <dbReference type="EMBL" id="KAA6402967.1"/>
    </source>
</evidence>
<protein>
    <submittedName>
        <fullName evidence="1">Uncharacterized protein</fullName>
    </submittedName>
</protein>
<dbReference type="EMBL" id="SNRW01000158">
    <property type="protein sequence ID" value="KAA6402967.1"/>
    <property type="molecule type" value="Genomic_DNA"/>
</dbReference>
<sequence>MDVLSGPVSTLQPGVGAIMGTAGNIAGKQLTSSMEDLYYFAQTLGKEHNASDYEVFKIFETLIDAKELDDYQQQFYDQKKQQFDERFGMISDKTQEIIGYLHYLDSLALAS</sequence>
<comment type="caution">
    <text evidence="1">The sequence shown here is derived from an EMBL/GenBank/DDBJ whole genome shotgun (WGS) entry which is preliminary data.</text>
</comment>
<accession>A0A5J4X6W3</accession>
<name>A0A5J4X6W3_9EUKA</name>
<dbReference type="AlphaFoldDB" id="A0A5J4X6W3"/>
<reference evidence="1 2" key="1">
    <citation type="submission" date="2019-03" db="EMBL/GenBank/DDBJ databases">
        <title>Single cell metagenomics reveals metabolic interactions within the superorganism composed of flagellate Streblomastix strix and complex community of Bacteroidetes bacteria on its surface.</title>
        <authorList>
            <person name="Treitli S.C."/>
            <person name="Kolisko M."/>
            <person name="Husnik F."/>
            <person name="Keeling P."/>
            <person name="Hampl V."/>
        </authorList>
    </citation>
    <scope>NUCLEOTIDE SEQUENCE [LARGE SCALE GENOMIC DNA]</scope>
    <source>
        <strain evidence="1">ST1C</strain>
    </source>
</reference>
<organism evidence="1 2">
    <name type="scientific">Streblomastix strix</name>
    <dbReference type="NCBI Taxonomy" id="222440"/>
    <lineage>
        <taxon>Eukaryota</taxon>
        <taxon>Metamonada</taxon>
        <taxon>Preaxostyla</taxon>
        <taxon>Oxymonadida</taxon>
        <taxon>Streblomastigidae</taxon>
        <taxon>Streblomastix</taxon>
    </lineage>
</organism>